<keyword evidence="1" id="KW-0812">Transmembrane</keyword>
<keyword evidence="1" id="KW-0472">Membrane</keyword>
<keyword evidence="1" id="KW-1133">Transmembrane helix</keyword>
<name>A0A6G7VFI8_9GAMM</name>
<feature type="domain" description="Flavinylation-associated cytochrome" evidence="2">
    <location>
        <begin position="11"/>
        <end position="77"/>
    </location>
</feature>
<dbReference type="EMBL" id="CP048029">
    <property type="protein sequence ID" value="QIK38635.1"/>
    <property type="molecule type" value="Genomic_DNA"/>
</dbReference>
<evidence type="ECO:0000259" key="2">
    <source>
        <dbReference type="Pfam" id="PF14358"/>
    </source>
</evidence>
<feature type="transmembrane region" description="Helical" evidence="1">
    <location>
        <begin position="12"/>
        <end position="33"/>
    </location>
</feature>
<accession>A0A6G7VFI8</accession>
<dbReference type="Proteomes" id="UP000502699">
    <property type="component" value="Chromosome"/>
</dbReference>
<dbReference type="AlphaFoldDB" id="A0A6G7VFI8"/>
<dbReference type="InterPro" id="IPR025517">
    <property type="entry name" value="DUF4405"/>
</dbReference>
<evidence type="ECO:0000313" key="3">
    <source>
        <dbReference type="EMBL" id="QIK38635.1"/>
    </source>
</evidence>
<gene>
    <name evidence="3" type="ORF">GWK36_12310</name>
</gene>
<dbReference type="RefSeq" id="WP_166271494.1">
    <property type="nucleotide sequence ID" value="NZ_CP048029.1"/>
</dbReference>
<reference evidence="4" key="1">
    <citation type="submission" date="2020-01" db="EMBL/GenBank/DDBJ databases">
        <title>Caldichromatium gen. nov., sp. nov., a thermophilic purple sulfur bacterium member of the family Chromatiaceae isolated from Nakabusa hot spring, Japan.</title>
        <authorList>
            <person name="Saini M.K."/>
            <person name="Hanada S."/>
            <person name="Tank M."/>
        </authorList>
    </citation>
    <scope>NUCLEOTIDE SEQUENCE [LARGE SCALE GENOMIC DNA]</scope>
    <source>
        <strain evidence="4">No.7</strain>
    </source>
</reference>
<protein>
    <submittedName>
        <fullName evidence="3">DUF4405 domain-containing protein</fullName>
    </submittedName>
</protein>
<evidence type="ECO:0000313" key="4">
    <source>
        <dbReference type="Proteomes" id="UP000502699"/>
    </source>
</evidence>
<proteinExistence type="predicted"/>
<dbReference type="KEGG" id="cjap:GWK36_12310"/>
<sequence>MLKNTHPVRAFIAFLVSWSFIVLTLTGAVLYVIPHGRVAHWTFWQLAGLDRESWTHLHILFGAVFILSGALYLYFNWRPLTHYLAERVQGHLEFKRESIASLALALLLVLGALYPVPPISWLFTLNDWAKGR</sequence>
<organism evidence="3 4">
    <name type="scientific">Caldichromatium japonicum</name>
    <dbReference type="NCBI Taxonomy" id="2699430"/>
    <lineage>
        <taxon>Bacteria</taxon>
        <taxon>Pseudomonadati</taxon>
        <taxon>Pseudomonadota</taxon>
        <taxon>Gammaproteobacteria</taxon>
        <taxon>Chromatiales</taxon>
        <taxon>Chromatiaceae</taxon>
        <taxon>Caldichromatium</taxon>
    </lineage>
</organism>
<feature type="transmembrane region" description="Helical" evidence="1">
    <location>
        <begin position="53"/>
        <end position="77"/>
    </location>
</feature>
<dbReference type="Pfam" id="PF14358">
    <property type="entry name" value="DUF4405"/>
    <property type="match status" value="1"/>
</dbReference>
<evidence type="ECO:0000256" key="1">
    <source>
        <dbReference type="SAM" id="Phobius"/>
    </source>
</evidence>
<feature type="transmembrane region" description="Helical" evidence="1">
    <location>
        <begin position="98"/>
        <end position="116"/>
    </location>
</feature>
<keyword evidence="4" id="KW-1185">Reference proteome</keyword>